<dbReference type="PANTHER" id="PTHR30185">
    <property type="entry name" value="CRYPTIC BETA-GLUCOSIDE BGL OPERON ANTITERMINATOR"/>
    <property type="match status" value="1"/>
</dbReference>
<evidence type="ECO:0000259" key="3">
    <source>
        <dbReference type="Pfam" id="PF05043"/>
    </source>
</evidence>
<sequence length="499" mass="59587">MEQLLNSSTYRRIQFVEFLDQLPSWCDLKEATQTSGCSVKTLLSDIVFINEFWGDYIYIEYSKFQGVRLNNLTSNKLGNVYCQIYHESLEFQFIEKMLYESHQDAEYWINELFISEASFYRMVNGLEDFFKRRGLKLERSPFRITGPDERWVRFFYQQYFTEAYGVNQWPFAFDQKETTCFIMRASTDLDVTLDDREIQEAAYLFIVTLNRMNQGLYLPESVHAEIDDTIDRTLILSHPFVEQLVAKTDLKLPKKWYKEVSRTIFHEFYNWENPEQVVQINSKIDIFLSNVSQAIEYPLNQEDKQKIMQKMLTWFAEHNFYPYRQVLLFDKHQKFAREIQLLYPFFFDTVESYLKAIEKTPKLWTEIRLNNVFFLLMKEWSHLPIHLENLRKKVMILVVSDLGQKHAEMLQDFVIANYNERILVHTFKKSVILAEPVDFEELIKYDIVLSNNPIKGYAHENILIVNNFLSASDRENLLNFIVMIQKNAAFHPSQETKRS</sequence>
<keyword evidence="1" id="KW-0805">Transcription regulation</keyword>
<dbReference type="EMBL" id="JARQAJ010000002">
    <property type="protein sequence ID" value="MDT2759077.1"/>
    <property type="molecule type" value="Genomic_DNA"/>
</dbReference>
<protein>
    <submittedName>
        <fullName evidence="4">Helix-turn-helix domain-containing protein</fullName>
    </submittedName>
</protein>
<keyword evidence="5" id="KW-1185">Reference proteome</keyword>
<feature type="domain" description="Mga helix-turn-helix" evidence="3">
    <location>
        <begin position="78"/>
        <end position="160"/>
    </location>
</feature>
<dbReference type="RefSeq" id="WP_311829640.1">
    <property type="nucleotide sequence ID" value="NZ_JARQAJ010000002.1"/>
</dbReference>
<name>A0ABU3F8S8_9ENTE</name>
<dbReference type="InterPro" id="IPR050661">
    <property type="entry name" value="BglG_antiterminators"/>
</dbReference>
<evidence type="ECO:0000313" key="5">
    <source>
        <dbReference type="Proteomes" id="UP001181046"/>
    </source>
</evidence>
<keyword evidence="2" id="KW-0804">Transcription</keyword>
<evidence type="ECO:0000313" key="4">
    <source>
        <dbReference type="EMBL" id="MDT2759077.1"/>
    </source>
</evidence>
<dbReference type="PANTHER" id="PTHR30185:SF18">
    <property type="entry name" value="TRANSCRIPTIONAL REGULATOR MTLR"/>
    <property type="match status" value="1"/>
</dbReference>
<dbReference type="InterPro" id="IPR007737">
    <property type="entry name" value="Mga_HTH"/>
</dbReference>
<dbReference type="Proteomes" id="UP001181046">
    <property type="component" value="Unassembled WGS sequence"/>
</dbReference>
<accession>A0ABU3F8S8</accession>
<organism evidence="4 5">
    <name type="scientific">Enterococcus xiangfangensis</name>
    <dbReference type="NCBI Taxonomy" id="1296537"/>
    <lineage>
        <taxon>Bacteria</taxon>
        <taxon>Bacillati</taxon>
        <taxon>Bacillota</taxon>
        <taxon>Bacilli</taxon>
        <taxon>Lactobacillales</taxon>
        <taxon>Enterococcaceae</taxon>
        <taxon>Enterococcus</taxon>
    </lineage>
</organism>
<comment type="caution">
    <text evidence="4">The sequence shown here is derived from an EMBL/GenBank/DDBJ whole genome shotgun (WGS) entry which is preliminary data.</text>
</comment>
<evidence type="ECO:0000256" key="2">
    <source>
        <dbReference type="ARBA" id="ARBA00023163"/>
    </source>
</evidence>
<dbReference type="Pfam" id="PF05043">
    <property type="entry name" value="Mga"/>
    <property type="match status" value="1"/>
</dbReference>
<reference evidence="4" key="1">
    <citation type="submission" date="2023-03" db="EMBL/GenBank/DDBJ databases">
        <authorList>
            <person name="Shen W."/>
            <person name="Cai J."/>
        </authorList>
    </citation>
    <scope>NUCLEOTIDE SEQUENCE</scope>
    <source>
        <strain evidence="4">P66-3</strain>
    </source>
</reference>
<evidence type="ECO:0000256" key="1">
    <source>
        <dbReference type="ARBA" id="ARBA00023015"/>
    </source>
</evidence>
<gene>
    <name evidence="4" type="ORF">P7H27_04805</name>
</gene>
<proteinExistence type="predicted"/>